<evidence type="ECO:0000313" key="1">
    <source>
        <dbReference type="EMBL" id="OGC21862.1"/>
    </source>
</evidence>
<dbReference type="Proteomes" id="UP000178417">
    <property type="component" value="Unassembled WGS sequence"/>
</dbReference>
<gene>
    <name evidence="1" type="ORF">A2310_01095</name>
</gene>
<name>A0A1F4SN28_UNCSA</name>
<comment type="caution">
    <text evidence="1">The sequence shown here is derived from an EMBL/GenBank/DDBJ whole genome shotgun (WGS) entry which is preliminary data.</text>
</comment>
<accession>A0A1F4SN28</accession>
<dbReference type="EMBL" id="MEUB01000035">
    <property type="protein sequence ID" value="OGC21862.1"/>
    <property type="molecule type" value="Genomic_DNA"/>
</dbReference>
<organism evidence="1 2">
    <name type="scientific">candidate division WOR-1 bacterium RIFOXYB2_FULL_37_13</name>
    <dbReference type="NCBI Taxonomy" id="1802579"/>
    <lineage>
        <taxon>Bacteria</taxon>
        <taxon>Bacillati</taxon>
        <taxon>Saganbacteria</taxon>
    </lineage>
</organism>
<dbReference type="AlphaFoldDB" id="A0A1F4SN28"/>
<evidence type="ECO:0000313" key="2">
    <source>
        <dbReference type="Proteomes" id="UP000178417"/>
    </source>
</evidence>
<dbReference type="Pfam" id="PF02620">
    <property type="entry name" value="YceD"/>
    <property type="match status" value="1"/>
</dbReference>
<dbReference type="STRING" id="1802579.A2310_01095"/>
<sequence length="130" mass="14555">MGKSLKIDETETVSYPDDNLVLSSPVKFVGTFVNSGNSIILNGKVSTNVNLDCARCLKEFDSPFELDIDEEYTLDQEKVWVNNERELKEEDFCFQIGADKTINLSEIIRQNMIASLPIKPLCSVNCTASI</sequence>
<protein>
    <recommendedName>
        <fullName evidence="3">DUF177 domain-containing protein</fullName>
    </recommendedName>
</protein>
<proteinExistence type="predicted"/>
<dbReference type="InterPro" id="IPR003772">
    <property type="entry name" value="YceD"/>
</dbReference>
<evidence type="ECO:0008006" key="3">
    <source>
        <dbReference type="Google" id="ProtNLM"/>
    </source>
</evidence>
<reference evidence="1 2" key="1">
    <citation type="journal article" date="2016" name="Nat. Commun.">
        <title>Thousands of microbial genomes shed light on interconnected biogeochemical processes in an aquifer system.</title>
        <authorList>
            <person name="Anantharaman K."/>
            <person name="Brown C.T."/>
            <person name="Hug L.A."/>
            <person name="Sharon I."/>
            <person name="Castelle C.J."/>
            <person name="Probst A.J."/>
            <person name="Thomas B.C."/>
            <person name="Singh A."/>
            <person name="Wilkins M.J."/>
            <person name="Karaoz U."/>
            <person name="Brodie E.L."/>
            <person name="Williams K.H."/>
            <person name="Hubbard S.S."/>
            <person name="Banfield J.F."/>
        </authorList>
    </citation>
    <scope>NUCLEOTIDE SEQUENCE [LARGE SCALE GENOMIC DNA]</scope>
</reference>